<feature type="compositionally biased region" description="Low complexity" evidence="10">
    <location>
        <begin position="1291"/>
        <end position="1312"/>
    </location>
</feature>
<feature type="region of interest" description="Disordered" evidence="10">
    <location>
        <begin position="656"/>
        <end position="692"/>
    </location>
</feature>
<keyword evidence="7" id="KW-1071">Ligand-gated ion channel</keyword>
<evidence type="ECO:0000259" key="11">
    <source>
        <dbReference type="PROSITE" id="PS50042"/>
    </source>
</evidence>
<dbReference type="PROSITE" id="PS00888">
    <property type="entry name" value="CNMP_BINDING_1"/>
    <property type="match status" value="1"/>
</dbReference>
<dbReference type="GO" id="GO:0016020">
    <property type="term" value="C:membrane"/>
    <property type="evidence" value="ECO:0007669"/>
    <property type="project" value="UniProtKB-SubCell"/>
</dbReference>
<evidence type="ECO:0000313" key="13">
    <source>
        <dbReference type="Proteomes" id="UP000821837"/>
    </source>
</evidence>
<feature type="region of interest" description="Disordered" evidence="10">
    <location>
        <begin position="289"/>
        <end position="314"/>
    </location>
</feature>
<feature type="compositionally biased region" description="Low complexity" evidence="10">
    <location>
        <begin position="336"/>
        <end position="345"/>
    </location>
</feature>
<keyword evidence="2" id="KW-0813">Transport</keyword>
<evidence type="ECO:0000256" key="2">
    <source>
        <dbReference type="ARBA" id="ARBA00022448"/>
    </source>
</evidence>
<feature type="domain" description="Cyclic nucleotide-binding" evidence="11">
    <location>
        <begin position="11"/>
        <end position="107"/>
    </location>
</feature>
<dbReference type="GO" id="GO:0044877">
    <property type="term" value="F:protein-containing complex binding"/>
    <property type="evidence" value="ECO:0007669"/>
    <property type="project" value="TreeGrafter"/>
</dbReference>
<feature type="region of interest" description="Disordered" evidence="10">
    <location>
        <begin position="396"/>
        <end position="459"/>
    </location>
</feature>
<evidence type="ECO:0000256" key="5">
    <source>
        <dbReference type="ARBA" id="ARBA00023065"/>
    </source>
</evidence>
<feature type="compositionally biased region" description="Basic and acidic residues" evidence="10">
    <location>
        <begin position="479"/>
        <end position="488"/>
    </location>
</feature>
<organism evidence="12 13">
    <name type="scientific">Rhipicephalus sanguineus</name>
    <name type="common">Brown dog tick</name>
    <name type="synonym">Ixodes sanguineus</name>
    <dbReference type="NCBI Taxonomy" id="34632"/>
    <lineage>
        <taxon>Eukaryota</taxon>
        <taxon>Metazoa</taxon>
        <taxon>Ecdysozoa</taxon>
        <taxon>Arthropoda</taxon>
        <taxon>Chelicerata</taxon>
        <taxon>Arachnida</taxon>
        <taxon>Acari</taxon>
        <taxon>Parasitiformes</taxon>
        <taxon>Ixodida</taxon>
        <taxon>Ixodoidea</taxon>
        <taxon>Ixodidae</taxon>
        <taxon>Rhipicephalinae</taxon>
        <taxon>Rhipicephalus</taxon>
        <taxon>Rhipicephalus</taxon>
    </lineage>
</organism>
<evidence type="ECO:0000256" key="10">
    <source>
        <dbReference type="SAM" id="MobiDB-lite"/>
    </source>
</evidence>
<keyword evidence="13" id="KW-1185">Reference proteome</keyword>
<dbReference type="Pfam" id="PF00027">
    <property type="entry name" value="cNMP_binding"/>
    <property type="match status" value="1"/>
</dbReference>
<gene>
    <name evidence="12" type="ORF">HPB52_003840</name>
</gene>
<dbReference type="InterPro" id="IPR014710">
    <property type="entry name" value="RmlC-like_jellyroll"/>
</dbReference>
<feature type="region of interest" description="Disordered" evidence="10">
    <location>
        <begin position="951"/>
        <end position="977"/>
    </location>
</feature>
<dbReference type="PROSITE" id="PS50042">
    <property type="entry name" value="CNMP_BINDING_3"/>
    <property type="match status" value="1"/>
</dbReference>
<comment type="subcellular location">
    <subcellularLocation>
        <location evidence="1">Membrane</location>
        <topology evidence="1">Multi-pass membrane protein</topology>
    </subcellularLocation>
</comment>
<sequence>MVRLFLVEVTIFQECQPEFLHDLVLKMRAYIFTPGDLICRKGEVAREMFIIADGILEVISETGKVLTQMKAGDFFGEIGILNLDGFNRRTADVRSVGYSELFSLSREDVLSAMKDYPEAEEILQAMGRKRLMEARLAASVKKADDIITRSSGGGGTAAGAGAGAGDGSASPQGSVHSRGPRSMDAMRRLRKDVKNIRQLLRSRTNTTTQKPPDIQLEMDPAMSSTDDHQEDSEAATPSTPVTKSLQKLLRRFQSRQDSQGGQALKGLVTSMSCIKGEEELADFARRPSALKSMGPSMGSPATQESSGSSPVQPIGAGLPLLTRIKMLREAEKAAKAAASSDASSKPLLVSPGGVHSRRESYAQQDRVASRLEPTAHSSLLERRRLSRLQASMSTASAEVTAAGRSPSAAEKATSRKSVADVLQRLKPGGGGDSTSNKQQQTPTVTLQVHPPPPSDPAAEAVANQNIPLLKRVLLLKAMEDKKEKEHKPQPTTAPAATSTSAPEAAAAVDKPSASSSSVVSTKLSPPRPDTLSLSPQKESAPAAMSSADQGSARTQPTTTSSELGSDSGHPRILSPKFELEDEVFRSPSPVSEPCERKPRLTHDGGGGGGGGGGDFRGGGLVSSGPPGQPVAYANSAILVPQGSVIGMSQRGALDTLEEAQHSSAESGSLDVQREPQQHQLSQPQEHQQQADAMARLAPPVAPGTTNYSQQSFRSRLWSRNTMEGHAARRSLLQRMEAVELESTDAGSHQVPPSRRPLSPRTAARAQGNGGDHPRGRIRKVIIERPSPENGLEQCLVSELLTQEDGIEQYVAAAMKHIKIAFKTYLHETQDELRNKISLLEDDLKRKDAVICDLQRKLLIKEQELSHLEREMSYLEEVSSLSDTSLTWSDEEDLVLTVAAARLKPEDLWKLEFPASQDQSKATSIDFSLSTSKMSSGGSCTTLPDLAVPQPYSPSVRSGSATSPLLTYPRPPTSTNSDDWEVQMLVEEFEKKVQKEEQSGSRRHSSCEPLSWSRALSRNLTYVAAEPHHKRHATSTSSPFSSQEEGRRRRLRRKHSLRDDRLLRCLAGRQATATDARPKLTRFASLDMPRYHRQQQKQHLLQNHYDDEPGDTRGFPESSSSDHLRSSSSSRGAALKRRAFWQSRQRHNTFFAGQAAPSAVLGNDKQRLLGAWRSLDEECEPPPEEDHRRLQETSFSNECLWQPSPARSQPTAMLKQQASTTSSVSSSSSFSSHIAGWPSTPCLPTIKEDTGAGGAGGSGRHDLTKALKLSSSGSRSYSENCLADADVGAPSQLSLTRRSSSSGAGRSSSSNASMETTIGEPASSPQQRRQQQQQQQQQCISTSTRSTVAMTETIARSTGGLTTVSAVQGKVDSVAISIPDTEPIWSLP</sequence>
<feature type="region of interest" description="Disordered" evidence="10">
    <location>
        <begin position="1075"/>
        <end position="1131"/>
    </location>
</feature>
<feature type="region of interest" description="Disordered" evidence="10">
    <location>
        <begin position="479"/>
        <end position="631"/>
    </location>
</feature>
<feature type="compositionally biased region" description="Polar residues" evidence="10">
    <location>
        <begin position="201"/>
        <end position="210"/>
    </location>
</feature>
<keyword evidence="4" id="KW-1133">Transmembrane helix</keyword>
<dbReference type="Proteomes" id="UP000821837">
    <property type="component" value="Unassembled WGS sequence"/>
</dbReference>
<name>A0A9D4PU26_RHISA</name>
<feature type="compositionally biased region" description="Gly residues" evidence="10">
    <location>
        <begin position="603"/>
        <end position="621"/>
    </location>
</feature>
<dbReference type="InterPro" id="IPR018488">
    <property type="entry name" value="cNMP-bd_CS"/>
</dbReference>
<comment type="caution">
    <text evidence="12">The sequence shown here is derived from an EMBL/GenBank/DDBJ whole genome shotgun (WGS) entry which is preliminary data.</text>
</comment>
<dbReference type="EMBL" id="JABSTV010001250">
    <property type="protein sequence ID" value="KAH7955768.1"/>
    <property type="molecule type" value="Genomic_DNA"/>
</dbReference>
<feature type="compositionally biased region" description="Polar residues" evidence="10">
    <location>
        <begin position="952"/>
        <end position="964"/>
    </location>
</feature>
<dbReference type="PANTHER" id="PTHR45638">
    <property type="entry name" value="CYCLIC NUCLEOTIDE-GATED CATION CHANNEL SUBUNIT A"/>
    <property type="match status" value="1"/>
</dbReference>
<feature type="compositionally biased region" description="Polar residues" evidence="10">
    <location>
        <begin position="1201"/>
        <end position="1217"/>
    </location>
</feature>
<feature type="compositionally biased region" description="Polar residues" evidence="10">
    <location>
        <begin position="1033"/>
        <end position="1042"/>
    </location>
</feature>
<feature type="compositionally biased region" description="Polar residues" evidence="10">
    <location>
        <begin position="433"/>
        <end position="446"/>
    </location>
</feature>
<reference evidence="12" key="1">
    <citation type="journal article" date="2020" name="Cell">
        <title>Large-Scale Comparative Analyses of Tick Genomes Elucidate Their Genetic Diversity and Vector Capacities.</title>
        <authorList>
            <consortium name="Tick Genome and Microbiome Consortium (TIGMIC)"/>
            <person name="Jia N."/>
            <person name="Wang J."/>
            <person name="Shi W."/>
            <person name="Du L."/>
            <person name="Sun Y."/>
            <person name="Zhan W."/>
            <person name="Jiang J.F."/>
            <person name="Wang Q."/>
            <person name="Zhang B."/>
            <person name="Ji P."/>
            <person name="Bell-Sakyi L."/>
            <person name="Cui X.M."/>
            <person name="Yuan T.T."/>
            <person name="Jiang B.G."/>
            <person name="Yang W.F."/>
            <person name="Lam T.T."/>
            <person name="Chang Q.C."/>
            <person name="Ding S.J."/>
            <person name="Wang X.J."/>
            <person name="Zhu J.G."/>
            <person name="Ruan X.D."/>
            <person name="Zhao L."/>
            <person name="Wei J.T."/>
            <person name="Ye R.Z."/>
            <person name="Que T.C."/>
            <person name="Du C.H."/>
            <person name="Zhou Y.H."/>
            <person name="Cheng J.X."/>
            <person name="Dai P.F."/>
            <person name="Guo W.B."/>
            <person name="Han X.H."/>
            <person name="Huang E.J."/>
            <person name="Li L.F."/>
            <person name="Wei W."/>
            <person name="Gao Y.C."/>
            <person name="Liu J.Z."/>
            <person name="Shao H.Z."/>
            <person name="Wang X."/>
            <person name="Wang C.C."/>
            <person name="Yang T.C."/>
            <person name="Huo Q.B."/>
            <person name="Li W."/>
            <person name="Chen H.Y."/>
            <person name="Chen S.E."/>
            <person name="Zhou L.G."/>
            <person name="Ni X.B."/>
            <person name="Tian J.H."/>
            <person name="Sheng Y."/>
            <person name="Liu T."/>
            <person name="Pan Y.S."/>
            <person name="Xia L.Y."/>
            <person name="Li J."/>
            <person name="Zhao F."/>
            <person name="Cao W.C."/>
        </authorList>
    </citation>
    <scope>NUCLEOTIDE SEQUENCE</scope>
    <source>
        <strain evidence="12">Rsan-2018</strain>
    </source>
</reference>
<feature type="compositionally biased region" description="Low complexity" evidence="10">
    <location>
        <begin position="1218"/>
        <end position="1231"/>
    </location>
</feature>
<dbReference type="GO" id="GO:0005221">
    <property type="term" value="F:intracellularly cyclic nucleotide-activated monoatomic cation channel activity"/>
    <property type="evidence" value="ECO:0007669"/>
    <property type="project" value="InterPro"/>
</dbReference>
<keyword evidence="6" id="KW-0472">Membrane</keyword>
<evidence type="ECO:0000256" key="8">
    <source>
        <dbReference type="ARBA" id="ARBA00023303"/>
    </source>
</evidence>
<evidence type="ECO:0000256" key="3">
    <source>
        <dbReference type="ARBA" id="ARBA00022692"/>
    </source>
</evidence>
<feature type="region of interest" description="Disordered" evidence="10">
    <location>
        <begin position="1201"/>
        <end position="1259"/>
    </location>
</feature>
<evidence type="ECO:0000256" key="9">
    <source>
        <dbReference type="SAM" id="Coils"/>
    </source>
</evidence>
<proteinExistence type="predicted"/>
<dbReference type="Gene3D" id="2.60.120.10">
    <property type="entry name" value="Jelly Rolls"/>
    <property type="match status" value="1"/>
</dbReference>
<feature type="compositionally biased region" description="Low complexity" evidence="10">
    <location>
        <begin position="489"/>
        <end position="524"/>
    </location>
</feature>
<feature type="coiled-coil region" evidence="9">
    <location>
        <begin position="829"/>
        <end position="877"/>
    </location>
</feature>
<feature type="compositionally biased region" description="Gly residues" evidence="10">
    <location>
        <begin position="151"/>
        <end position="166"/>
    </location>
</feature>
<feature type="region of interest" description="Disordered" evidence="10">
    <location>
        <begin position="990"/>
        <end position="1009"/>
    </location>
</feature>
<accession>A0A9D4PU26</accession>
<feature type="compositionally biased region" description="Low complexity" evidence="10">
    <location>
        <begin position="677"/>
        <end position="689"/>
    </location>
</feature>
<feature type="compositionally biased region" description="Polar residues" evidence="10">
    <location>
        <begin position="546"/>
        <end position="564"/>
    </location>
</feature>
<feature type="compositionally biased region" description="Polar residues" evidence="10">
    <location>
        <begin position="299"/>
        <end position="311"/>
    </location>
</feature>
<feature type="region of interest" description="Disordered" evidence="10">
    <location>
        <begin position="336"/>
        <end position="382"/>
    </location>
</feature>
<keyword evidence="9" id="KW-0175">Coiled coil</keyword>
<feature type="region of interest" description="Disordered" evidence="10">
    <location>
        <begin position="1291"/>
        <end position="1346"/>
    </location>
</feature>
<evidence type="ECO:0000256" key="7">
    <source>
        <dbReference type="ARBA" id="ARBA00023286"/>
    </source>
</evidence>
<feature type="compositionally biased region" description="Basic and acidic residues" evidence="10">
    <location>
        <begin position="990"/>
        <end position="999"/>
    </location>
</feature>
<keyword evidence="5" id="KW-0406">Ion transport</keyword>
<feature type="compositionally biased region" description="Low complexity" evidence="10">
    <location>
        <begin position="1325"/>
        <end position="1337"/>
    </location>
</feature>
<reference evidence="12" key="2">
    <citation type="submission" date="2021-09" db="EMBL/GenBank/DDBJ databases">
        <authorList>
            <person name="Jia N."/>
            <person name="Wang J."/>
            <person name="Shi W."/>
            <person name="Du L."/>
            <person name="Sun Y."/>
            <person name="Zhan W."/>
            <person name="Jiang J."/>
            <person name="Wang Q."/>
            <person name="Zhang B."/>
            <person name="Ji P."/>
            <person name="Sakyi L.B."/>
            <person name="Cui X."/>
            <person name="Yuan T."/>
            <person name="Jiang B."/>
            <person name="Yang W."/>
            <person name="Lam T.T.-Y."/>
            <person name="Chang Q."/>
            <person name="Ding S."/>
            <person name="Wang X."/>
            <person name="Zhu J."/>
            <person name="Ruan X."/>
            <person name="Zhao L."/>
            <person name="Wei J."/>
            <person name="Que T."/>
            <person name="Du C."/>
            <person name="Cheng J."/>
            <person name="Dai P."/>
            <person name="Han X."/>
            <person name="Huang E."/>
            <person name="Gao Y."/>
            <person name="Liu J."/>
            <person name="Shao H."/>
            <person name="Ye R."/>
            <person name="Li L."/>
            <person name="Wei W."/>
            <person name="Wang X."/>
            <person name="Wang C."/>
            <person name="Huo Q."/>
            <person name="Li W."/>
            <person name="Guo W."/>
            <person name="Chen H."/>
            <person name="Chen S."/>
            <person name="Zhou L."/>
            <person name="Zhou L."/>
            <person name="Ni X."/>
            <person name="Tian J."/>
            <person name="Zhou Y."/>
            <person name="Sheng Y."/>
            <person name="Liu T."/>
            <person name="Pan Y."/>
            <person name="Xia L."/>
            <person name="Li J."/>
            <person name="Zhao F."/>
            <person name="Cao W."/>
        </authorList>
    </citation>
    <scope>NUCLEOTIDE SEQUENCE</scope>
    <source>
        <strain evidence="12">Rsan-2018</strain>
        <tissue evidence="12">Larvae</tissue>
    </source>
</reference>
<feature type="compositionally biased region" description="Basic and acidic residues" evidence="10">
    <location>
        <begin position="184"/>
        <end position="195"/>
    </location>
</feature>
<feature type="region of interest" description="Disordered" evidence="10">
    <location>
        <begin position="147"/>
        <end position="243"/>
    </location>
</feature>
<keyword evidence="8" id="KW-0407">Ion channel</keyword>
<feature type="region of interest" description="Disordered" evidence="10">
    <location>
        <begin position="1026"/>
        <end position="1054"/>
    </location>
</feature>
<feature type="compositionally biased region" description="Basic and acidic residues" evidence="10">
    <location>
        <begin position="593"/>
        <end position="602"/>
    </location>
</feature>
<dbReference type="SMART" id="SM00100">
    <property type="entry name" value="cNMP"/>
    <property type="match status" value="1"/>
</dbReference>
<evidence type="ECO:0000256" key="6">
    <source>
        <dbReference type="ARBA" id="ARBA00023136"/>
    </source>
</evidence>
<evidence type="ECO:0000313" key="12">
    <source>
        <dbReference type="EMBL" id="KAH7955768.1"/>
    </source>
</evidence>
<dbReference type="CDD" id="cd00038">
    <property type="entry name" value="CAP_ED"/>
    <property type="match status" value="1"/>
</dbReference>
<dbReference type="PROSITE" id="PS00889">
    <property type="entry name" value="CNMP_BINDING_2"/>
    <property type="match status" value="1"/>
</dbReference>
<dbReference type="InterPro" id="IPR000595">
    <property type="entry name" value="cNMP-bd_dom"/>
</dbReference>
<keyword evidence="3" id="KW-0812">Transmembrane</keyword>
<evidence type="ECO:0000256" key="1">
    <source>
        <dbReference type="ARBA" id="ARBA00004141"/>
    </source>
</evidence>
<feature type="region of interest" description="Disordered" evidence="10">
    <location>
        <begin position="739"/>
        <end position="776"/>
    </location>
</feature>
<dbReference type="SUPFAM" id="SSF51206">
    <property type="entry name" value="cAMP-binding domain-like"/>
    <property type="match status" value="1"/>
</dbReference>
<dbReference type="InterPro" id="IPR018490">
    <property type="entry name" value="cNMP-bd_dom_sf"/>
</dbReference>
<dbReference type="VEuPathDB" id="VectorBase:RSAN_037597"/>
<evidence type="ECO:0000256" key="4">
    <source>
        <dbReference type="ARBA" id="ARBA00022989"/>
    </source>
</evidence>
<dbReference type="PANTHER" id="PTHR45638:SF7">
    <property type="entry name" value="CYCLIC NUCLEOTIDE-GATED ION CHANNEL-LIKE, ISOFORM E"/>
    <property type="match status" value="1"/>
</dbReference>
<dbReference type="InterPro" id="IPR050866">
    <property type="entry name" value="CNG_cation_channel"/>
</dbReference>
<protein>
    <recommendedName>
        <fullName evidence="11">Cyclic nucleotide-binding domain-containing protein</fullName>
    </recommendedName>
</protein>